<reference evidence="2" key="1">
    <citation type="submission" date="2025-08" db="UniProtKB">
        <authorList>
            <consortium name="RefSeq"/>
        </authorList>
    </citation>
    <scope>IDENTIFICATION</scope>
</reference>
<sequence>MPTGLGRHIKQLLYKDMRDQMKQITDSISFFPGVSSHLFDDADADANANYVSVICRVCNLSLPFHGCLLDFGTCRTTPGQFCIKEIHTKLGIQWYSVKGCTRNQSECFRRIVSTYAVLSTHCCHKPFCNF</sequence>
<proteinExistence type="predicted"/>
<dbReference type="RefSeq" id="XP_030740992.1">
    <property type="nucleotide sequence ID" value="XM_030885132.1"/>
</dbReference>
<evidence type="ECO:0000313" key="2">
    <source>
        <dbReference type="RefSeq" id="XP_030740992.1"/>
    </source>
</evidence>
<evidence type="ECO:0000313" key="1">
    <source>
        <dbReference type="Proteomes" id="UP000694863"/>
    </source>
</evidence>
<protein>
    <submittedName>
        <fullName evidence="2">Uncharacterized protein C9orf57 homolog</fullName>
    </submittedName>
</protein>
<gene>
    <name evidence="2" type="primary">CUNH9orf57</name>
</gene>
<dbReference type="GeneID" id="115869144"/>
<accession>A0ABM1VJE9</accession>
<dbReference type="InterPro" id="IPR031710">
    <property type="entry name" value="DUF4723"/>
</dbReference>
<dbReference type="Proteomes" id="UP000694863">
    <property type="component" value="Unplaced"/>
</dbReference>
<organism evidence="1 2">
    <name type="scientific">Echinops telfairi</name>
    <name type="common">Lesser hedgehog tenrec</name>
    <dbReference type="NCBI Taxonomy" id="9371"/>
    <lineage>
        <taxon>Eukaryota</taxon>
        <taxon>Metazoa</taxon>
        <taxon>Chordata</taxon>
        <taxon>Craniata</taxon>
        <taxon>Vertebrata</taxon>
        <taxon>Euteleostomi</taxon>
        <taxon>Mammalia</taxon>
        <taxon>Eutheria</taxon>
        <taxon>Afrotheria</taxon>
        <taxon>Tenrecidae</taxon>
        <taxon>Tenrecinae</taxon>
        <taxon>Echinops</taxon>
    </lineage>
</organism>
<dbReference type="Pfam" id="PF15851">
    <property type="entry name" value="DUF4723"/>
    <property type="match status" value="1"/>
</dbReference>
<name>A0ABM1VJE9_ECHTE</name>
<keyword evidence="1" id="KW-1185">Reference proteome</keyword>